<name>A0A8K1LL46_9PASS</name>
<dbReference type="AlphaFoldDB" id="A0A8K1LL46"/>
<dbReference type="EMBL" id="SWJQ01000250">
    <property type="protein sequence ID" value="TRZ17807.1"/>
    <property type="molecule type" value="Genomic_DNA"/>
</dbReference>
<evidence type="ECO:0000313" key="1">
    <source>
        <dbReference type="EMBL" id="TRZ17807.1"/>
    </source>
</evidence>
<dbReference type="Proteomes" id="UP000796761">
    <property type="component" value="Unassembled WGS sequence"/>
</dbReference>
<keyword evidence="2" id="KW-1185">Reference proteome</keyword>
<proteinExistence type="predicted"/>
<reference evidence="1" key="1">
    <citation type="submission" date="2019-04" db="EMBL/GenBank/DDBJ databases">
        <title>Genome assembly of Zosterops borbonicus 15179.</title>
        <authorList>
            <person name="Leroy T."/>
            <person name="Anselmetti Y."/>
            <person name="Tilak M.-K."/>
            <person name="Nabholz B."/>
        </authorList>
    </citation>
    <scope>NUCLEOTIDE SEQUENCE</scope>
    <source>
        <strain evidence="1">HGM_15179</strain>
        <tissue evidence="1">Muscle</tissue>
    </source>
</reference>
<accession>A0A8K1LL46</accession>
<gene>
    <name evidence="1" type="ORF">HGM15179_009278</name>
</gene>
<protein>
    <submittedName>
        <fullName evidence="1">Uncharacterized protein</fullName>
    </submittedName>
</protein>
<comment type="caution">
    <text evidence="1">The sequence shown here is derived from an EMBL/GenBank/DDBJ whole genome shotgun (WGS) entry which is preliminary data.</text>
</comment>
<evidence type="ECO:0000313" key="2">
    <source>
        <dbReference type="Proteomes" id="UP000796761"/>
    </source>
</evidence>
<sequence length="70" mass="8293">MFLEPSWHCRQFLLLPFSCEPWVIVQMGPLHIPGALLAPQADRDDLEDQELRDSMARTQLYKPEQTWLWP</sequence>
<organism evidence="1 2">
    <name type="scientific">Zosterops borbonicus</name>
    <dbReference type="NCBI Taxonomy" id="364589"/>
    <lineage>
        <taxon>Eukaryota</taxon>
        <taxon>Metazoa</taxon>
        <taxon>Chordata</taxon>
        <taxon>Craniata</taxon>
        <taxon>Vertebrata</taxon>
        <taxon>Euteleostomi</taxon>
        <taxon>Archelosauria</taxon>
        <taxon>Archosauria</taxon>
        <taxon>Dinosauria</taxon>
        <taxon>Saurischia</taxon>
        <taxon>Theropoda</taxon>
        <taxon>Coelurosauria</taxon>
        <taxon>Aves</taxon>
        <taxon>Neognathae</taxon>
        <taxon>Neoaves</taxon>
        <taxon>Telluraves</taxon>
        <taxon>Australaves</taxon>
        <taxon>Passeriformes</taxon>
        <taxon>Sylvioidea</taxon>
        <taxon>Zosteropidae</taxon>
        <taxon>Zosterops</taxon>
    </lineage>
</organism>